<dbReference type="GO" id="GO:0008270">
    <property type="term" value="F:zinc ion binding"/>
    <property type="evidence" value="ECO:0007669"/>
    <property type="project" value="UniProtKB-KW"/>
</dbReference>
<dbReference type="AlphaFoldDB" id="W2YT69"/>
<keyword evidence="1" id="KW-0862">Zinc</keyword>
<keyword evidence="1" id="KW-0863">Zinc-finger</keyword>
<protein>
    <recommendedName>
        <fullName evidence="3">CCHC-type domain-containing protein</fullName>
    </recommendedName>
</protein>
<name>W2YT69_PHYNI</name>
<dbReference type="InterPro" id="IPR005162">
    <property type="entry name" value="Retrotrans_gag_dom"/>
</dbReference>
<dbReference type="GO" id="GO:0003676">
    <property type="term" value="F:nucleic acid binding"/>
    <property type="evidence" value="ECO:0007669"/>
    <property type="project" value="InterPro"/>
</dbReference>
<sequence>MDRNEFPHLNDSQFESVRKMTDIFGMQALQSLVASTPAEQVERVNAFDMYEQGHIAHVRVILQAPAAEGKPPHPKPLRLKRSSQGWAYTREATSPGCFTSWARLCEQLQAAFLPANYEYRKRSRFLSCKQGKRELHEYIQEMRELTASLVGTPLNEHIKATVFIDGLRVGPARTQLFRVQSSTLEEAIQVALQEEYSHRQARTPASAWPGSSSQNPNQASPSAPVPMELGAEQHDIRCFGCGKLGHFKRDCPRKDTADGLIPSPSSRVVGRSQDPGARGTPETSRGGAPYWGRSKSSKGNGAVSVRLADGKAVTVPNIQMDLAVKFEDFDSLEQFTVLDMDP</sequence>
<dbReference type="PROSITE" id="PS50158">
    <property type="entry name" value="ZF_CCHC"/>
    <property type="match status" value="1"/>
</dbReference>
<dbReference type="Pfam" id="PF00098">
    <property type="entry name" value="zf-CCHC"/>
    <property type="match status" value="1"/>
</dbReference>
<accession>W2YT69</accession>
<gene>
    <name evidence="4" type="ORF">F442_14352</name>
</gene>
<feature type="region of interest" description="Disordered" evidence="2">
    <location>
        <begin position="255"/>
        <end position="302"/>
    </location>
</feature>
<dbReference type="SUPFAM" id="SSF57756">
    <property type="entry name" value="Retrovirus zinc finger-like domains"/>
    <property type="match status" value="1"/>
</dbReference>
<dbReference type="OrthoDB" id="123554at2759"/>
<dbReference type="EMBL" id="ANIY01002989">
    <property type="protein sequence ID" value="ETP37888.1"/>
    <property type="molecule type" value="Genomic_DNA"/>
</dbReference>
<keyword evidence="1" id="KW-0479">Metal-binding</keyword>
<dbReference type="Pfam" id="PF03732">
    <property type="entry name" value="Retrotrans_gag"/>
    <property type="match status" value="1"/>
</dbReference>
<organism evidence="4 5">
    <name type="scientific">Phytophthora nicotianae P10297</name>
    <dbReference type="NCBI Taxonomy" id="1317064"/>
    <lineage>
        <taxon>Eukaryota</taxon>
        <taxon>Sar</taxon>
        <taxon>Stramenopiles</taxon>
        <taxon>Oomycota</taxon>
        <taxon>Peronosporomycetes</taxon>
        <taxon>Peronosporales</taxon>
        <taxon>Peronosporaceae</taxon>
        <taxon>Phytophthora</taxon>
    </lineage>
</organism>
<evidence type="ECO:0000256" key="1">
    <source>
        <dbReference type="PROSITE-ProRule" id="PRU00047"/>
    </source>
</evidence>
<dbReference type="SMART" id="SM00343">
    <property type="entry name" value="ZnF_C2HC"/>
    <property type="match status" value="1"/>
</dbReference>
<evidence type="ECO:0000313" key="4">
    <source>
        <dbReference type="EMBL" id="ETP37888.1"/>
    </source>
</evidence>
<dbReference type="Gene3D" id="4.10.60.10">
    <property type="entry name" value="Zinc finger, CCHC-type"/>
    <property type="match status" value="1"/>
</dbReference>
<comment type="caution">
    <text evidence="4">The sequence shown here is derived from an EMBL/GenBank/DDBJ whole genome shotgun (WGS) entry which is preliminary data.</text>
</comment>
<dbReference type="InterPro" id="IPR032567">
    <property type="entry name" value="RTL1-rel"/>
</dbReference>
<feature type="region of interest" description="Disordered" evidence="2">
    <location>
        <begin position="200"/>
        <end position="226"/>
    </location>
</feature>
<feature type="compositionally biased region" description="Low complexity" evidence="2">
    <location>
        <begin position="211"/>
        <end position="222"/>
    </location>
</feature>
<dbReference type="InterPro" id="IPR001878">
    <property type="entry name" value="Znf_CCHC"/>
</dbReference>
<dbReference type="InterPro" id="IPR036875">
    <property type="entry name" value="Znf_CCHC_sf"/>
</dbReference>
<dbReference type="Proteomes" id="UP000018948">
    <property type="component" value="Unassembled WGS sequence"/>
</dbReference>
<feature type="domain" description="CCHC-type" evidence="3">
    <location>
        <begin position="237"/>
        <end position="253"/>
    </location>
</feature>
<proteinExistence type="predicted"/>
<dbReference type="PANTHER" id="PTHR15503:SF22">
    <property type="entry name" value="TRANSPOSON TY3-I GAG POLYPROTEIN"/>
    <property type="match status" value="1"/>
</dbReference>
<dbReference type="PANTHER" id="PTHR15503">
    <property type="entry name" value="LDOC1 RELATED"/>
    <property type="match status" value="1"/>
</dbReference>
<evidence type="ECO:0000259" key="3">
    <source>
        <dbReference type="PROSITE" id="PS50158"/>
    </source>
</evidence>
<evidence type="ECO:0000313" key="5">
    <source>
        <dbReference type="Proteomes" id="UP000018948"/>
    </source>
</evidence>
<reference evidence="4 5" key="1">
    <citation type="submission" date="2013-11" db="EMBL/GenBank/DDBJ databases">
        <title>The Genome Sequence of Phytophthora parasitica P10297.</title>
        <authorList>
            <consortium name="The Broad Institute Genomics Platform"/>
            <person name="Russ C."/>
            <person name="Tyler B."/>
            <person name="Panabieres F."/>
            <person name="Shan W."/>
            <person name="Tripathy S."/>
            <person name="Grunwald N."/>
            <person name="Machado M."/>
            <person name="Johnson C.S."/>
            <person name="Walker B."/>
            <person name="Young S.K."/>
            <person name="Zeng Q."/>
            <person name="Gargeya S."/>
            <person name="Fitzgerald M."/>
            <person name="Haas B."/>
            <person name="Abouelleil A."/>
            <person name="Allen A.W."/>
            <person name="Alvarado L."/>
            <person name="Arachchi H.M."/>
            <person name="Berlin A.M."/>
            <person name="Chapman S.B."/>
            <person name="Gainer-Dewar J."/>
            <person name="Goldberg J."/>
            <person name="Griggs A."/>
            <person name="Gujja S."/>
            <person name="Hansen M."/>
            <person name="Howarth C."/>
            <person name="Imamovic A."/>
            <person name="Ireland A."/>
            <person name="Larimer J."/>
            <person name="McCowan C."/>
            <person name="Murphy C."/>
            <person name="Pearson M."/>
            <person name="Poon T.W."/>
            <person name="Priest M."/>
            <person name="Roberts A."/>
            <person name="Saif S."/>
            <person name="Shea T."/>
            <person name="Sisk P."/>
            <person name="Sykes S."/>
            <person name="Wortman J."/>
            <person name="Nusbaum C."/>
            <person name="Birren B."/>
        </authorList>
    </citation>
    <scope>NUCLEOTIDE SEQUENCE [LARGE SCALE GENOMIC DNA]</scope>
    <source>
        <strain evidence="4 5">P10297</strain>
    </source>
</reference>
<evidence type="ECO:0000256" key="2">
    <source>
        <dbReference type="SAM" id="MobiDB-lite"/>
    </source>
</evidence>